<dbReference type="Proteomes" id="UP000007575">
    <property type="component" value="Chromosome"/>
</dbReference>
<evidence type="ECO:0000313" key="1">
    <source>
        <dbReference type="EMBL" id="AFD25706.1"/>
    </source>
</evidence>
<dbReference type="AlphaFoldDB" id="H8GWF6"/>
<sequence length="427" mass="43709">MQHRQHRVEYRIEMRSVAADSPALGAGAVLLGEGAPDTAEVVACLTGGRDRVNFRLVCRLDARGHAQLGGRAWAGTDGRAPEGAPAFRLTLAPGEERPCTLPVAGGRAEVRLRAAHTVLGDPGDLGAEPPTLPPRPMPGAAGAGAAIRDRYEAWGGPAGPLGLPLTGVRPTPDGQGRCAHFGGGSVYWHPATGAAALLAPLRDAWAATGGERGPLGYPTADERVAGAPPALRFAPFQNGVLPIDATGAPLAPALARLEAGAVCAALGRALGRQWPNTRELGTAALVGVSATRLGARGGRVLTFRLGSGDATGPTVARSSGPGADLPLLFDAAPSPDTPGHTRLRARLYGAALFHTGGPDPHRAAGRLRLRVMELFGQPATLFEVPGSAGFLGLTVLPDGALSLAFRPDVLGRLGAQAAQGQLDDLRF</sequence>
<dbReference type="RefSeq" id="WP_014685189.1">
    <property type="nucleotide sequence ID" value="NC_017790.1"/>
</dbReference>
<reference evidence="1 2" key="1">
    <citation type="journal article" date="2012" name="PLoS ONE">
        <title>Genome sequence and transcriptome analysis of the radioresistant bacterium Deinococcus gobiensis: insights into the extreme environmental adaptations.</title>
        <authorList>
            <person name="Yuan M."/>
            <person name="Chen M."/>
            <person name="Zhang W."/>
            <person name="Lu W."/>
            <person name="Wang J."/>
            <person name="Yang M."/>
            <person name="Zhao P."/>
            <person name="Tang R."/>
            <person name="Li X."/>
            <person name="Hao Y."/>
            <person name="Zhou Z."/>
            <person name="Zhan Y."/>
            <person name="Yu H."/>
            <person name="Teng C."/>
            <person name="Yan Y."/>
            <person name="Ping S."/>
            <person name="Wang Y."/>
            <person name="Lin M."/>
        </authorList>
    </citation>
    <scope>NUCLEOTIDE SEQUENCE [LARGE SCALE GENOMIC DNA]</scope>
    <source>
        <strain evidence="1 2">I-0</strain>
    </source>
</reference>
<gene>
    <name evidence="1" type="ordered locus">DGo_CA1779</name>
</gene>
<organism evidence="1 2">
    <name type="scientific">Deinococcus gobiensis (strain DSM 21396 / JCM 16679 / CGMCC 1.7299 / I-0)</name>
    <dbReference type="NCBI Taxonomy" id="745776"/>
    <lineage>
        <taxon>Bacteria</taxon>
        <taxon>Thermotogati</taxon>
        <taxon>Deinococcota</taxon>
        <taxon>Deinococci</taxon>
        <taxon>Deinococcales</taxon>
        <taxon>Deinococcaceae</taxon>
        <taxon>Deinococcus</taxon>
    </lineage>
</organism>
<dbReference type="STRING" id="745776.DGo_CA1779"/>
<proteinExistence type="predicted"/>
<dbReference type="KEGG" id="dgo:DGo_CA1779"/>
<evidence type="ECO:0000313" key="2">
    <source>
        <dbReference type="Proteomes" id="UP000007575"/>
    </source>
</evidence>
<accession>H8GWF6</accession>
<dbReference type="Pfam" id="PF08310">
    <property type="entry name" value="LGFP"/>
    <property type="match status" value="1"/>
</dbReference>
<protein>
    <submittedName>
        <fullName evidence="1">Putative antigen 85 complex protein</fullName>
    </submittedName>
</protein>
<dbReference type="PATRIC" id="fig|745776.4.peg.1828"/>
<keyword evidence="2" id="KW-1185">Reference proteome</keyword>
<dbReference type="eggNOG" id="COG5479">
    <property type="taxonomic scope" value="Bacteria"/>
</dbReference>
<name>H8GWF6_DEIGI</name>
<dbReference type="HOGENOM" id="CLU_642092_0_0_0"/>
<dbReference type="InterPro" id="IPR013207">
    <property type="entry name" value="LGFP"/>
</dbReference>
<dbReference type="EMBL" id="CP002191">
    <property type="protein sequence ID" value="AFD25706.1"/>
    <property type="molecule type" value="Genomic_DNA"/>
</dbReference>